<dbReference type="EMBL" id="QGTW01000002">
    <property type="protein sequence ID" value="PWW31234.1"/>
    <property type="molecule type" value="Genomic_DNA"/>
</dbReference>
<dbReference type="GO" id="GO:0006260">
    <property type="term" value="P:DNA replication"/>
    <property type="evidence" value="ECO:0007669"/>
    <property type="project" value="InterPro"/>
</dbReference>
<dbReference type="GO" id="GO:0003697">
    <property type="term" value="F:single-stranded DNA binding"/>
    <property type="evidence" value="ECO:0007669"/>
    <property type="project" value="UniProtKB-UniRule"/>
</dbReference>
<dbReference type="SUPFAM" id="SSF50249">
    <property type="entry name" value="Nucleic acid-binding proteins"/>
    <property type="match status" value="1"/>
</dbReference>
<evidence type="ECO:0000313" key="5">
    <source>
        <dbReference type="Proteomes" id="UP000247150"/>
    </source>
</evidence>
<evidence type="ECO:0000256" key="1">
    <source>
        <dbReference type="ARBA" id="ARBA00023125"/>
    </source>
</evidence>
<protein>
    <recommendedName>
        <fullName evidence="2 3">Single-stranded DNA-binding protein</fullName>
        <shortName evidence="2">SSB</shortName>
    </recommendedName>
</protein>
<dbReference type="Gene3D" id="2.40.50.140">
    <property type="entry name" value="Nucleic acid-binding proteins"/>
    <property type="match status" value="1"/>
</dbReference>
<dbReference type="PANTHER" id="PTHR10302">
    <property type="entry name" value="SINGLE-STRANDED DNA-BINDING PROTEIN"/>
    <property type="match status" value="1"/>
</dbReference>
<dbReference type="PANTHER" id="PTHR10302:SF27">
    <property type="entry name" value="SINGLE-STRANDED DNA-BINDING PROTEIN"/>
    <property type="match status" value="1"/>
</dbReference>
<proteinExistence type="inferred from homology"/>
<dbReference type="Pfam" id="PF00436">
    <property type="entry name" value="SSB"/>
    <property type="match status" value="1"/>
</dbReference>
<dbReference type="OrthoDB" id="9809878at2"/>
<dbReference type="AlphaFoldDB" id="A0A2V3ACI0"/>
<comment type="caution">
    <text evidence="2">Lacks conserved residue(s) required for the propagation of feature annotation.</text>
</comment>
<dbReference type="RefSeq" id="WP_110063774.1">
    <property type="nucleotide sequence ID" value="NZ_QGTW01000002.1"/>
</dbReference>
<comment type="subunit">
    <text evidence="2">Homotetramer.</text>
</comment>
<keyword evidence="1 2" id="KW-0238">DNA-binding</keyword>
<dbReference type="InterPro" id="IPR012340">
    <property type="entry name" value="NA-bd_OB-fold"/>
</dbReference>
<evidence type="ECO:0000313" key="4">
    <source>
        <dbReference type="EMBL" id="PWW31234.1"/>
    </source>
</evidence>
<organism evidence="4 5">
    <name type="scientific">Cytobacillus oceanisediminis</name>
    <dbReference type="NCBI Taxonomy" id="665099"/>
    <lineage>
        <taxon>Bacteria</taxon>
        <taxon>Bacillati</taxon>
        <taxon>Bacillota</taxon>
        <taxon>Bacilli</taxon>
        <taxon>Bacillales</taxon>
        <taxon>Bacillaceae</taxon>
        <taxon>Cytobacillus</taxon>
    </lineage>
</organism>
<accession>A0A2V3ACI0</accession>
<dbReference type="InterPro" id="IPR000424">
    <property type="entry name" value="Primosome_PriB/ssb"/>
</dbReference>
<dbReference type="HAMAP" id="MF_00984">
    <property type="entry name" value="SSB"/>
    <property type="match status" value="1"/>
</dbReference>
<dbReference type="NCBIfam" id="TIGR00621">
    <property type="entry name" value="ssb"/>
    <property type="match status" value="1"/>
</dbReference>
<sequence length="120" mass="13993">MINQVTLVGRLTRDPELKRTQEGIPVTNVTLAVNRHYRNQQGEIDADFVQCTLWKKTAENTSQYCRKGSLIGITGRIQTRHYDNQEKKRIYVTEVVAESVRFLDQRRTEEVPVTKEELPF</sequence>
<gene>
    <name evidence="4" type="ORF">DFO73_102229</name>
</gene>
<dbReference type="PIRSF" id="PIRSF002070">
    <property type="entry name" value="SSB"/>
    <property type="match status" value="1"/>
</dbReference>
<evidence type="ECO:0000256" key="3">
    <source>
        <dbReference type="PIRNR" id="PIRNR002070"/>
    </source>
</evidence>
<name>A0A2V3ACI0_9BACI</name>
<evidence type="ECO:0000256" key="2">
    <source>
        <dbReference type="HAMAP-Rule" id="MF_00984"/>
    </source>
</evidence>
<reference evidence="4 5" key="1">
    <citation type="submission" date="2018-05" db="EMBL/GenBank/DDBJ databases">
        <title>Freshwater and sediment microbial communities from various areas in North America, analyzing microbe dynamics in response to fracking.</title>
        <authorList>
            <person name="Lamendella R."/>
        </authorList>
    </citation>
    <scope>NUCLEOTIDE SEQUENCE [LARGE SCALE GENOMIC DNA]</scope>
    <source>
        <strain evidence="4 5">15_TX</strain>
    </source>
</reference>
<comment type="caution">
    <text evidence="4">The sequence shown here is derived from an EMBL/GenBank/DDBJ whole genome shotgun (WGS) entry which is preliminary data.</text>
</comment>
<dbReference type="GO" id="GO:0009295">
    <property type="term" value="C:nucleoid"/>
    <property type="evidence" value="ECO:0007669"/>
    <property type="project" value="TreeGrafter"/>
</dbReference>
<dbReference type="CDD" id="cd04496">
    <property type="entry name" value="SSB_OBF"/>
    <property type="match status" value="1"/>
</dbReference>
<dbReference type="Proteomes" id="UP000247150">
    <property type="component" value="Unassembled WGS sequence"/>
</dbReference>
<dbReference type="InterPro" id="IPR011344">
    <property type="entry name" value="ssDNA-bd"/>
</dbReference>
<dbReference type="PROSITE" id="PS50935">
    <property type="entry name" value="SSB"/>
    <property type="match status" value="1"/>
</dbReference>